<evidence type="ECO:0000313" key="7">
    <source>
        <dbReference type="Proteomes" id="UP001620514"/>
    </source>
</evidence>
<accession>A0ABW8MW33</accession>
<evidence type="ECO:0000259" key="5">
    <source>
        <dbReference type="PROSITE" id="PS50931"/>
    </source>
</evidence>
<dbReference type="Pfam" id="PF00126">
    <property type="entry name" value="HTH_1"/>
    <property type="match status" value="1"/>
</dbReference>
<dbReference type="InterPro" id="IPR000847">
    <property type="entry name" value="LysR_HTH_N"/>
</dbReference>
<evidence type="ECO:0000256" key="2">
    <source>
        <dbReference type="ARBA" id="ARBA00023015"/>
    </source>
</evidence>
<dbReference type="PRINTS" id="PR00039">
    <property type="entry name" value="HTHLYSR"/>
</dbReference>
<dbReference type="Gene3D" id="3.40.190.10">
    <property type="entry name" value="Periplasmic binding protein-like II"/>
    <property type="match status" value="2"/>
</dbReference>
<protein>
    <submittedName>
        <fullName evidence="6">LysR family glycine cleavage system transcriptional activator</fullName>
    </submittedName>
</protein>
<keyword evidence="7" id="KW-1185">Reference proteome</keyword>
<gene>
    <name evidence="6" type="ORF">ABH943_007947</name>
</gene>
<sequence>MAIPRRFLPPTAMLAAFEAAARTGSFTQAAIELNLTQSAVSRQIRTLEERLGADLFVRERQTVILTAAGVKYARDIRHALKHIGDASMAIRASPRTASLDLAVVPGFAERWLIPRLPSFCSANPDLIINFSTRTTPIEFDAEPFDAAIHFGQPLWMGAESIPLMGESVFALASAGFAETHPFPSPEDLLTAPLLILRSRPDAWERWFLSNGVYYDSVTGPLFDQFETMASAAKAGLGVALLPAVLYQQEITRGELVPLFDKVTPSDNSYHLLWPQSRRDNPELILFRDWLAREAQFKPTVLIEPCPDPYPIRSRKRSGG</sequence>
<keyword evidence="3" id="KW-0238">DNA-binding</keyword>
<evidence type="ECO:0000313" key="6">
    <source>
        <dbReference type="EMBL" id="MFK4447908.1"/>
    </source>
</evidence>
<keyword evidence="4" id="KW-0804">Transcription</keyword>
<dbReference type="Gene3D" id="1.10.10.10">
    <property type="entry name" value="Winged helix-like DNA-binding domain superfamily/Winged helix DNA-binding domain"/>
    <property type="match status" value="1"/>
</dbReference>
<dbReference type="Pfam" id="PF03466">
    <property type="entry name" value="LysR_substrate"/>
    <property type="match status" value="1"/>
</dbReference>
<dbReference type="InterPro" id="IPR058163">
    <property type="entry name" value="LysR-type_TF_proteobact-type"/>
</dbReference>
<dbReference type="SUPFAM" id="SSF53850">
    <property type="entry name" value="Periplasmic binding protein-like II"/>
    <property type="match status" value="1"/>
</dbReference>
<dbReference type="Proteomes" id="UP001620514">
    <property type="component" value="Unassembled WGS sequence"/>
</dbReference>
<comment type="similarity">
    <text evidence="1">Belongs to the LysR transcriptional regulatory family.</text>
</comment>
<dbReference type="PANTHER" id="PTHR30537:SF26">
    <property type="entry name" value="GLYCINE CLEAVAGE SYSTEM TRANSCRIPTIONAL ACTIVATOR"/>
    <property type="match status" value="1"/>
</dbReference>
<evidence type="ECO:0000256" key="3">
    <source>
        <dbReference type="ARBA" id="ARBA00023125"/>
    </source>
</evidence>
<evidence type="ECO:0000256" key="1">
    <source>
        <dbReference type="ARBA" id="ARBA00009437"/>
    </source>
</evidence>
<evidence type="ECO:0000256" key="4">
    <source>
        <dbReference type="ARBA" id="ARBA00023163"/>
    </source>
</evidence>
<dbReference type="InterPro" id="IPR005119">
    <property type="entry name" value="LysR_subst-bd"/>
</dbReference>
<dbReference type="PANTHER" id="PTHR30537">
    <property type="entry name" value="HTH-TYPE TRANSCRIPTIONAL REGULATOR"/>
    <property type="match status" value="1"/>
</dbReference>
<reference evidence="6 7" key="1">
    <citation type="submission" date="2024-11" db="EMBL/GenBank/DDBJ databases">
        <title>Using genomics to understand microbial adaptation to soil warming.</title>
        <authorList>
            <person name="Deangelis K.M. PhD."/>
        </authorList>
    </citation>
    <scope>NUCLEOTIDE SEQUENCE [LARGE SCALE GENOMIC DNA]</scope>
    <source>
        <strain evidence="6 7">GAS97</strain>
    </source>
</reference>
<feature type="domain" description="HTH lysR-type" evidence="5">
    <location>
        <begin position="9"/>
        <end position="66"/>
    </location>
</feature>
<dbReference type="InterPro" id="IPR036388">
    <property type="entry name" value="WH-like_DNA-bd_sf"/>
</dbReference>
<dbReference type="SUPFAM" id="SSF46785">
    <property type="entry name" value="Winged helix' DNA-binding domain"/>
    <property type="match status" value="1"/>
</dbReference>
<organism evidence="6 7">
    <name type="scientific">Caballeronia udeis</name>
    <dbReference type="NCBI Taxonomy" id="1232866"/>
    <lineage>
        <taxon>Bacteria</taxon>
        <taxon>Pseudomonadati</taxon>
        <taxon>Pseudomonadota</taxon>
        <taxon>Betaproteobacteria</taxon>
        <taxon>Burkholderiales</taxon>
        <taxon>Burkholderiaceae</taxon>
        <taxon>Caballeronia</taxon>
    </lineage>
</organism>
<proteinExistence type="inferred from homology"/>
<comment type="caution">
    <text evidence="6">The sequence shown here is derived from an EMBL/GenBank/DDBJ whole genome shotgun (WGS) entry which is preliminary data.</text>
</comment>
<keyword evidence="2" id="KW-0805">Transcription regulation</keyword>
<dbReference type="PROSITE" id="PS50931">
    <property type="entry name" value="HTH_LYSR"/>
    <property type="match status" value="1"/>
</dbReference>
<dbReference type="EMBL" id="JBIYDN010000040">
    <property type="protein sequence ID" value="MFK4447908.1"/>
    <property type="molecule type" value="Genomic_DNA"/>
</dbReference>
<dbReference type="InterPro" id="IPR036390">
    <property type="entry name" value="WH_DNA-bd_sf"/>
</dbReference>
<name>A0ABW8MW33_9BURK</name>